<dbReference type="EMBL" id="CP032229">
    <property type="protein sequence ID" value="QBJ88880.1"/>
    <property type="molecule type" value="Genomic_DNA"/>
</dbReference>
<evidence type="ECO:0000313" key="3">
    <source>
        <dbReference type="Proteomes" id="UP000292547"/>
    </source>
</evidence>
<organism evidence="2 3">
    <name type="scientific">Streptomyces seoulensis</name>
    <dbReference type="NCBI Taxonomy" id="73044"/>
    <lineage>
        <taxon>Bacteria</taxon>
        <taxon>Bacillati</taxon>
        <taxon>Actinomycetota</taxon>
        <taxon>Actinomycetes</taxon>
        <taxon>Kitasatosporales</taxon>
        <taxon>Streptomycetaceae</taxon>
        <taxon>Streptomyces</taxon>
    </lineage>
</organism>
<proteinExistence type="predicted"/>
<evidence type="ECO:0000313" key="2">
    <source>
        <dbReference type="EMBL" id="QBJ88880.1"/>
    </source>
</evidence>
<keyword evidence="1" id="KW-0812">Transmembrane</keyword>
<dbReference type="Proteomes" id="UP000292547">
    <property type="component" value="Chromosome"/>
</dbReference>
<evidence type="ECO:0000256" key="1">
    <source>
        <dbReference type="SAM" id="Phobius"/>
    </source>
</evidence>
<gene>
    <name evidence="2" type="ORF">D0Z67_00085</name>
</gene>
<sequence>MSTVVWFGSLAAVSVPLTGAAGLFGLWVWLACAKLLQGVGESGLFVRRRAWVRVVVPLAVGGGDGSAVPGVGRGR</sequence>
<protein>
    <submittedName>
        <fullName evidence="2">Uncharacterized protein</fullName>
    </submittedName>
</protein>
<accession>A0A4P6TP22</accession>
<name>A0A4P6TP22_STRSO</name>
<keyword evidence="1" id="KW-0472">Membrane</keyword>
<dbReference type="AlphaFoldDB" id="A0A4P6TP22"/>
<dbReference type="KEGG" id="sseo:D0Z67_00085"/>
<keyword evidence="1" id="KW-1133">Transmembrane helix</keyword>
<keyword evidence="3" id="KW-1185">Reference proteome</keyword>
<feature type="transmembrane region" description="Helical" evidence="1">
    <location>
        <begin position="6"/>
        <end position="30"/>
    </location>
</feature>
<reference evidence="2 3" key="1">
    <citation type="submission" date="2018-08" db="EMBL/GenBank/DDBJ databases">
        <title>The complete genome sequence of Streptomyces seoulensis, a pioneer strain for nickel superoxide dismutase discovery.</title>
        <authorList>
            <person name="Shin J."/>
            <person name="Lee J.-S."/>
            <person name="Lee E.-J."/>
            <person name="Youn H.-D."/>
        </authorList>
    </citation>
    <scope>NUCLEOTIDE SEQUENCE [LARGE SCALE GENOMIC DNA]</scope>
    <source>
        <strain evidence="2 3">KCTC 9819</strain>
    </source>
</reference>